<dbReference type="FunFam" id="3.40.50.620:FF:000007">
    <property type="entry name" value="Glutamate--tRNA ligase"/>
    <property type="match status" value="1"/>
</dbReference>
<evidence type="ECO:0000313" key="14">
    <source>
        <dbReference type="EMBL" id="VAW64560.1"/>
    </source>
</evidence>
<dbReference type="NCBIfam" id="NF004314">
    <property type="entry name" value="PRK05710.1-3"/>
    <property type="match status" value="1"/>
</dbReference>
<evidence type="ECO:0000256" key="6">
    <source>
        <dbReference type="ARBA" id="ARBA00022598"/>
    </source>
</evidence>
<dbReference type="GO" id="GO:0006424">
    <property type="term" value="P:glutamyl-tRNA aminoacylation"/>
    <property type="evidence" value="ECO:0007669"/>
    <property type="project" value="InterPro"/>
</dbReference>
<dbReference type="Pfam" id="PF00749">
    <property type="entry name" value="tRNA-synt_1c"/>
    <property type="match status" value="1"/>
</dbReference>
<dbReference type="Pfam" id="PF19269">
    <property type="entry name" value="Anticodon_2"/>
    <property type="match status" value="1"/>
</dbReference>
<feature type="domain" description="Glutamyl/glutaminyl-tRNA synthetase class Ib catalytic" evidence="12">
    <location>
        <begin position="16"/>
        <end position="317"/>
    </location>
</feature>
<dbReference type="InterPro" id="IPR001412">
    <property type="entry name" value="aa-tRNA-synth_I_CS"/>
</dbReference>
<dbReference type="InterPro" id="IPR008925">
    <property type="entry name" value="aa_tRNA-synth_I_cd-bd_sf"/>
</dbReference>
<keyword evidence="10 14" id="KW-0030">Aminoacyl-tRNA synthetase</keyword>
<evidence type="ECO:0000256" key="7">
    <source>
        <dbReference type="ARBA" id="ARBA00022741"/>
    </source>
</evidence>
<evidence type="ECO:0000256" key="10">
    <source>
        <dbReference type="ARBA" id="ARBA00023146"/>
    </source>
</evidence>
<dbReference type="NCBIfam" id="TIGR00464">
    <property type="entry name" value="gltX_bact"/>
    <property type="match status" value="1"/>
</dbReference>
<comment type="subunit">
    <text evidence="3">Monomer.</text>
</comment>
<sequence length="476" mass="53985">MIFTSGTGSDKGIIMKVRTRFAPSPTGYLHIGGARTALFSWLYARKTGGEFVLRIEDTDRERSTQEAVDAILEGMNWLGLSHDEGPVYQTARYDRYGEVIQQLLDQGDAYYCNCSRERLDEMREAQKANKQKPKYDGCCRNKGLSAADDTVVRFKNPLDGDVPITDHVRGKVFISNQELDDLIIQRSDGNPTYNLTVVVDDRDMNITHVIRGDDHLNNTPRQINILNALNADIPEYAHVPMINGSDGKKLSKRRDAVSVMQYRDDGYLKEAVINYLVRLGWSHGDQEVFSLEEMIEKFDIDDINKSSSSLNMEKLQWLNQHYMKQMTPAQLAEELQFYLQQAALDTSDGPDLVEVMKVYQQRCSTLVELVEDIRYFYEDITEYNPKQAKKQFKPATVEVLQSLKAAYEGLEDWRAEAIHQVVESTVEKLEVGFGKVGQPLRLAVTGHGKSPSIDVTLELLGKEKTLARLQQAIDAI</sequence>
<evidence type="ECO:0000259" key="12">
    <source>
        <dbReference type="Pfam" id="PF00749"/>
    </source>
</evidence>
<dbReference type="InterPro" id="IPR045462">
    <property type="entry name" value="aa-tRNA-synth_I_cd-bd"/>
</dbReference>
<evidence type="ECO:0000256" key="2">
    <source>
        <dbReference type="ARBA" id="ARBA00007894"/>
    </source>
</evidence>
<dbReference type="PANTHER" id="PTHR43311">
    <property type="entry name" value="GLUTAMATE--TRNA LIGASE"/>
    <property type="match status" value="1"/>
</dbReference>
<dbReference type="AlphaFoldDB" id="A0A3B0XIS9"/>
<keyword evidence="7" id="KW-0547">Nucleotide-binding</keyword>
<dbReference type="InterPro" id="IPR020751">
    <property type="entry name" value="aa-tRNA-synth_I_codon-bd_sub2"/>
</dbReference>
<dbReference type="EMBL" id="UOFG01000235">
    <property type="protein sequence ID" value="VAW64560.1"/>
    <property type="molecule type" value="Genomic_DNA"/>
</dbReference>
<dbReference type="PANTHER" id="PTHR43311:SF2">
    <property type="entry name" value="GLUTAMATE--TRNA LIGASE, MITOCHONDRIAL-RELATED"/>
    <property type="match status" value="1"/>
</dbReference>
<dbReference type="GO" id="GO:0005524">
    <property type="term" value="F:ATP binding"/>
    <property type="evidence" value="ECO:0007669"/>
    <property type="project" value="UniProtKB-KW"/>
</dbReference>
<dbReference type="InterPro" id="IPR049940">
    <property type="entry name" value="GluQ/Sye"/>
</dbReference>
<dbReference type="PROSITE" id="PS00178">
    <property type="entry name" value="AA_TRNA_LIGASE_I"/>
    <property type="match status" value="1"/>
</dbReference>
<dbReference type="InterPro" id="IPR020058">
    <property type="entry name" value="Glu/Gln-tRNA-synth_Ib_cat-dom"/>
</dbReference>
<accession>A0A3B0XIS9</accession>
<evidence type="ECO:0000256" key="1">
    <source>
        <dbReference type="ARBA" id="ARBA00004496"/>
    </source>
</evidence>
<keyword evidence="5" id="KW-0963">Cytoplasm</keyword>
<comment type="subcellular location">
    <subcellularLocation>
        <location evidence="1">Cytoplasm</location>
    </subcellularLocation>
</comment>
<evidence type="ECO:0000259" key="13">
    <source>
        <dbReference type="Pfam" id="PF19269"/>
    </source>
</evidence>
<gene>
    <name evidence="14" type="ORF">MNBD_GAMMA11-282</name>
</gene>
<evidence type="ECO:0000256" key="9">
    <source>
        <dbReference type="ARBA" id="ARBA00022917"/>
    </source>
</evidence>
<proteinExistence type="inferred from homology"/>
<organism evidence="14">
    <name type="scientific">hydrothermal vent metagenome</name>
    <dbReference type="NCBI Taxonomy" id="652676"/>
    <lineage>
        <taxon>unclassified sequences</taxon>
        <taxon>metagenomes</taxon>
        <taxon>ecological metagenomes</taxon>
    </lineage>
</organism>
<keyword evidence="8" id="KW-0067">ATP-binding</keyword>
<evidence type="ECO:0000256" key="8">
    <source>
        <dbReference type="ARBA" id="ARBA00022840"/>
    </source>
</evidence>
<comment type="similarity">
    <text evidence="2">Belongs to the class-I aminoacyl-tRNA synthetase family. Glutamate--tRNA ligase type 1 subfamily.</text>
</comment>
<dbReference type="Gene3D" id="1.10.10.350">
    <property type="match status" value="1"/>
</dbReference>
<evidence type="ECO:0000256" key="5">
    <source>
        <dbReference type="ARBA" id="ARBA00022490"/>
    </source>
</evidence>
<reference evidence="14" key="1">
    <citation type="submission" date="2018-06" db="EMBL/GenBank/DDBJ databases">
        <authorList>
            <person name="Zhirakovskaya E."/>
        </authorList>
    </citation>
    <scope>NUCLEOTIDE SEQUENCE</scope>
</reference>
<dbReference type="GO" id="GO:0004818">
    <property type="term" value="F:glutamate-tRNA ligase activity"/>
    <property type="evidence" value="ECO:0007669"/>
    <property type="project" value="UniProtKB-EC"/>
</dbReference>
<dbReference type="SUPFAM" id="SSF48163">
    <property type="entry name" value="An anticodon-binding domain of class I aminoacyl-tRNA synthetases"/>
    <property type="match status" value="1"/>
</dbReference>
<dbReference type="InterPro" id="IPR033910">
    <property type="entry name" value="GluRS_core"/>
</dbReference>
<evidence type="ECO:0000256" key="4">
    <source>
        <dbReference type="ARBA" id="ARBA00012835"/>
    </source>
</evidence>
<dbReference type="PRINTS" id="PR00987">
    <property type="entry name" value="TRNASYNTHGLU"/>
</dbReference>
<dbReference type="HAMAP" id="MF_00022">
    <property type="entry name" value="Glu_tRNA_synth_type1"/>
    <property type="match status" value="1"/>
</dbReference>
<evidence type="ECO:0000256" key="3">
    <source>
        <dbReference type="ARBA" id="ARBA00011245"/>
    </source>
</evidence>
<dbReference type="GO" id="GO:0000049">
    <property type="term" value="F:tRNA binding"/>
    <property type="evidence" value="ECO:0007669"/>
    <property type="project" value="InterPro"/>
</dbReference>
<keyword evidence="6 14" id="KW-0436">Ligase</keyword>
<name>A0A3B0XIS9_9ZZZZ</name>
<dbReference type="SUPFAM" id="SSF52374">
    <property type="entry name" value="Nucleotidylyl transferase"/>
    <property type="match status" value="1"/>
</dbReference>
<dbReference type="EC" id="6.1.1.17" evidence="4"/>
<dbReference type="InterPro" id="IPR004527">
    <property type="entry name" value="Glu-tRNA-ligase_bac/mito"/>
</dbReference>
<keyword evidence="9" id="KW-0648">Protein biosynthesis</keyword>
<evidence type="ECO:0000256" key="11">
    <source>
        <dbReference type="ARBA" id="ARBA00030865"/>
    </source>
</evidence>
<dbReference type="GO" id="GO:0008270">
    <property type="term" value="F:zinc ion binding"/>
    <property type="evidence" value="ECO:0007669"/>
    <property type="project" value="InterPro"/>
</dbReference>
<dbReference type="InterPro" id="IPR014729">
    <property type="entry name" value="Rossmann-like_a/b/a_fold"/>
</dbReference>
<dbReference type="InterPro" id="IPR000924">
    <property type="entry name" value="Glu/Gln-tRNA-synth"/>
</dbReference>
<dbReference type="GO" id="GO:0005829">
    <property type="term" value="C:cytosol"/>
    <property type="evidence" value="ECO:0007669"/>
    <property type="project" value="TreeGrafter"/>
</dbReference>
<protein>
    <recommendedName>
        <fullName evidence="4">glutamate--tRNA ligase</fullName>
        <ecNumber evidence="4">6.1.1.17</ecNumber>
    </recommendedName>
    <alternativeName>
        <fullName evidence="11">Glutamyl-tRNA synthetase</fullName>
    </alternativeName>
</protein>
<feature type="domain" description="Aminoacyl-tRNA synthetase class I anticodon-binding" evidence="13">
    <location>
        <begin position="330"/>
        <end position="473"/>
    </location>
</feature>
<dbReference type="Gene3D" id="3.40.50.620">
    <property type="entry name" value="HUPs"/>
    <property type="match status" value="1"/>
</dbReference>
<dbReference type="CDD" id="cd00808">
    <property type="entry name" value="GluRS_core"/>
    <property type="match status" value="1"/>
</dbReference>